<gene>
    <name evidence="1" type="ORF">RPERSI_LOCUS26996</name>
</gene>
<evidence type="ECO:0000313" key="1">
    <source>
        <dbReference type="EMBL" id="CAG8827520.1"/>
    </source>
</evidence>
<dbReference type="Proteomes" id="UP000789920">
    <property type="component" value="Unassembled WGS sequence"/>
</dbReference>
<organism evidence="1 2">
    <name type="scientific">Racocetra persica</name>
    <dbReference type="NCBI Taxonomy" id="160502"/>
    <lineage>
        <taxon>Eukaryota</taxon>
        <taxon>Fungi</taxon>
        <taxon>Fungi incertae sedis</taxon>
        <taxon>Mucoromycota</taxon>
        <taxon>Glomeromycotina</taxon>
        <taxon>Glomeromycetes</taxon>
        <taxon>Diversisporales</taxon>
        <taxon>Gigasporaceae</taxon>
        <taxon>Racocetra</taxon>
    </lineage>
</organism>
<name>A0ACA9S4Z3_9GLOM</name>
<dbReference type="EMBL" id="CAJVQC010093943">
    <property type="protein sequence ID" value="CAG8827520.1"/>
    <property type="molecule type" value="Genomic_DNA"/>
</dbReference>
<feature type="non-terminal residue" evidence="1">
    <location>
        <position position="123"/>
    </location>
</feature>
<reference evidence="1" key="1">
    <citation type="submission" date="2021-06" db="EMBL/GenBank/DDBJ databases">
        <authorList>
            <person name="Kallberg Y."/>
            <person name="Tangrot J."/>
            <person name="Rosling A."/>
        </authorList>
    </citation>
    <scope>NUCLEOTIDE SEQUENCE</scope>
    <source>
        <strain evidence="1">MA461A</strain>
    </source>
</reference>
<accession>A0ACA9S4Z3</accession>
<protein>
    <submittedName>
        <fullName evidence="1">18220_t:CDS:1</fullName>
    </submittedName>
</protein>
<sequence length="123" mass="13884">MGYWPEWYGIQVEKCVFLEAEEAKTMIDSHHAQISHAINRYVYLGFDISEGQDIENAIQNICDTSQVMGKILCLVIRIGLSSNGLLQEKLEKLCKKDIHKPNPGISTHTTPCSDWEIPIPNAL</sequence>
<comment type="caution">
    <text evidence="1">The sequence shown here is derived from an EMBL/GenBank/DDBJ whole genome shotgun (WGS) entry which is preliminary data.</text>
</comment>
<proteinExistence type="predicted"/>
<evidence type="ECO:0000313" key="2">
    <source>
        <dbReference type="Proteomes" id="UP000789920"/>
    </source>
</evidence>
<keyword evidence="2" id="KW-1185">Reference proteome</keyword>